<dbReference type="PROSITE" id="PS50404">
    <property type="entry name" value="GST_NTER"/>
    <property type="match status" value="1"/>
</dbReference>
<feature type="domain" description="GST N-terminal" evidence="6">
    <location>
        <begin position="20"/>
        <end position="100"/>
    </location>
</feature>
<dbReference type="GO" id="GO:0004364">
    <property type="term" value="F:glutathione transferase activity"/>
    <property type="evidence" value="ECO:0007669"/>
    <property type="project" value="UniProtKB-EC"/>
</dbReference>
<dbReference type="InterPro" id="IPR010987">
    <property type="entry name" value="Glutathione-S-Trfase_C-like"/>
</dbReference>
<proteinExistence type="inferred from homology"/>
<dbReference type="Proteomes" id="UP000582659">
    <property type="component" value="Unassembled WGS sequence"/>
</dbReference>
<dbReference type="EMBL" id="CAJFDI010000004">
    <property type="protein sequence ID" value="CAD5228221.1"/>
    <property type="molecule type" value="Genomic_DNA"/>
</dbReference>
<evidence type="ECO:0000256" key="3">
    <source>
        <dbReference type="ARBA" id="ARBA00038317"/>
    </source>
</evidence>
<dbReference type="Pfam" id="PF14497">
    <property type="entry name" value="GST_C_3"/>
    <property type="match status" value="1"/>
</dbReference>
<evidence type="ECO:0000256" key="5">
    <source>
        <dbReference type="SAM" id="SignalP"/>
    </source>
</evidence>
<dbReference type="SUPFAM" id="SSF52833">
    <property type="entry name" value="Thioredoxin-like"/>
    <property type="match status" value="1"/>
</dbReference>
<evidence type="ECO:0000259" key="6">
    <source>
        <dbReference type="PROSITE" id="PS50404"/>
    </source>
</evidence>
<protein>
    <recommendedName>
        <fullName evidence="1">glutathione transferase</fullName>
        <ecNumber evidence="1">2.5.1.18</ecNumber>
    </recommendedName>
</protein>
<dbReference type="SFLD" id="SFLDS00019">
    <property type="entry name" value="Glutathione_Transferase_(cytos"/>
    <property type="match status" value="1"/>
</dbReference>
<dbReference type="PANTHER" id="PTHR11571:SF224">
    <property type="entry name" value="HEMATOPOIETIC PROSTAGLANDIN D SYNTHASE"/>
    <property type="match status" value="1"/>
</dbReference>
<evidence type="ECO:0000256" key="4">
    <source>
        <dbReference type="ARBA" id="ARBA00047960"/>
    </source>
</evidence>
<accession>A0A7I8X8U8</accession>
<feature type="chain" id="PRO_5036204488" description="glutathione transferase" evidence="5">
    <location>
        <begin position="21"/>
        <end position="226"/>
    </location>
</feature>
<dbReference type="Gene3D" id="1.20.1050.130">
    <property type="match status" value="1"/>
</dbReference>
<dbReference type="AlphaFoldDB" id="A0A7I8X8U8"/>
<comment type="similarity">
    <text evidence="3">Belongs to the GST superfamily. Sigma family.</text>
</comment>
<keyword evidence="9" id="KW-1185">Reference proteome</keyword>
<evidence type="ECO:0000313" key="8">
    <source>
        <dbReference type="EMBL" id="CAD5228221.1"/>
    </source>
</evidence>
<evidence type="ECO:0000259" key="7">
    <source>
        <dbReference type="PROSITE" id="PS50405"/>
    </source>
</evidence>
<dbReference type="OrthoDB" id="414243at2759"/>
<dbReference type="EMBL" id="CAJFCV020000004">
    <property type="protein sequence ID" value="CAG9118733.1"/>
    <property type="molecule type" value="Genomic_DNA"/>
</dbReference>
<evidence type="ECO:0000256" key="2">
    <source>
        <dbReference type="ARBA" id="ARBA00022679"/>
    </source>
</evidence>
<reference evidence="8" key="1">
    <citation type="submission" date="2020-09" db="EMBL/GenBank/DDBJ databases">
        <authorList>
            <person name="Kikuchi T."/>
        </authorList>
    </citation>
    <scope>NUCLEOTIDE SEQUENCE</scope>
    <source>
        <strain evidence="8">Ka4C1</strain>
    </source>
</reference>
<comment type="catalytic activity">
    <reaction evidence="4">
        <text>RX + glutathione = an S-substituted glutathione + a halide anion + H(+)</text>
        <dbReference type="Rhea" id="RHEA:16437"/>
        <dbReference type="ChEBI" id="CHEBI:15378"/>
        <dbReference type="ChEBI" id="CHEBI:16042"/>
        <dbReference type="ChEBI" id="CHEBI:17792"/>
        <dbReference type="ChEBI" id="CHEBI:57925"/>
        <dbReference type="ChEBI" id="CHEBI:90779"/>
        <dbReference type="EC" id="2.5.1.18"/>
    </reaction>
</comment>
<dbReference type="InterPro" id="IPR036282">
    <property type="entry name" value="Glutathione-S-Trfase_C_sf"/>
</dbReference>
<organism evidence="8 9">
    <name type="scientific">Bursaphelenchus xylophilus</name>
    <name type="common">Pinewood nematode worm</name>
    <name type="synonym">Aphelenchoides xylophilus</name>
    <dbReference type="NCBI Taxonomy" id="6326"/>
    <lineage>
        <taxon>Eukaryota</taxon>
        <taxon>Metazoa</taxon>
        <taxon>Ecdysozoa</taxon>
        <taxon>Nematoda</taxon>
        <taxon>Chromadorea</taxon>
        <taxon>Rhabditida</taxon>
        <taxon>Tylenchina</taxon>
        <taxon>Tylenchomorpha</taxon>
        <taxon>Aphelenchoidea</taxon>
        <taxon>Aphelenchoididae</taxon>
        <taxon>Bursaphelenchus</taxon>
    </lineage>
</organism>
<evidence type="ECO:0000256" key="1">
    <source>
        <dbReference type="ARBA" id="ARBA00012452"/>
    </source>
</evidence>
<dbReference type="Pfam" id="PF02798">
    <property type="entry name" value="GST_N"/>
    <property type="match status" value="1"/>
</dbReference>
<dbReference type="EC" id="2.5.1.18" evidence="1"/>
<gene>
    <name evidence="8" type="ORF">BXYJ_LOCUS10336</name>
</gene>
<dbReference type="PANTHER" id="PTHR11571">
    <property type="entry name" value="GLUTATHIONE S-TRANSFERASE"/>
    <property type="match status" value="1"/>
</dbReference>
<comment type="caution">
    <text evidence="8">The sequence shown here is derived from an EMBL/GenBank/DDBJ whole genome shotgun (WGS) entry which is preliminary data.</text>
</comment>
<name>A0A7I8X8U8_BURXY</name>
<dbReference type="PROSITE" id="PS50405">
    <property type="entry name" value="GST_CTER"/>
    <property type="match status" value="1"/>
</dbReference>
<dbReference type="GO" id="GO:0006749">
    <property type="term" value="P:glutathione metabolic process"/>
    <property type="evidence" value="ECO:0007669"/>
    <property type="project" value="TreeGrafter"/>
</dbReference>
<dbReference type="CDD" id="cd03039">
    <property type="entry name" value="GST_N_Sigma_like"/>
    <property type="match status" value="1"/>
</dbReference>
<sequence>MQFSFIFAIFALFVATAVRAEIELTYFGIKGRGEAIRLILHYANVPFKDTRLNSTEWLKVKGDKSRFPYAVMPVLRVGQHLIAETPVITRFVARMTRLDYGYDVFEQARLDEIYTVGYEFYGKIIIYLSISAGAIPGDKDNEYKTNVVPAVQKYMPLIEEHLKSSQNGFFSPRGLSYVDLFWASVIDWMNDIMPNDLKPYQASIELKNKVLALPQLQEYLRSRDEK</sequence>
<dbReference type="SUPFAM" id="SSF47616">
    <property type="entry name" value="GST C-terminal domain-like"/>
    <property type="match status" value="1"/>
</dbReference>
<dbReference type="InterPro" id="IPR040079">
    <property type="entry name" value="Glutathione_S-Trfase"/>
</dbReference>
<feature type="domain" description="GST C-terminal" evidence="7">
    <location>
        <begin position="103"/>
        <end position="226"/>
    </location>
</feature>
<feature type="signal peptide" evidence="5">
    <location>
        <begin position="1"/>
        <end position="20"/>
    </location>
</feature>
<keyword evidence="2" id="KW-0808">Transferase</keyword>
<dbReference type="InterPro" id="IPR050213">
    <property type="entry name" value="GST_superfamily"/>
</dbReference>
<dbReference type="InterPro" id="IPR004045">
    <property type="entry name" value="Glutathione_S-Trfase_N"/>
</dbReference>
<dbReference type="Proteomes" id="UP000659654">
    <property type="component" value="Unassembled WGS sequence"/>
</dbReference>
<keyword evidence="5" id="KW-0732">Signal</keyword>
<dbReference type="SMR" id="A0A7I8X8U8"/>
<dbReference type="InterPro" id="IPR036249">
    <property type="entry name" value="Thioredoxin-like_sf"/>
</dbReference>
<dbReference type="InterPro" id="IPR004046">
    <property type="entry name" value="GST_C"/>
</dbReference>
<evidence type="ECO:0000313" key="9">
    <source>
        <dbReference type="Proteomes" id="UP000659654"/>
    </source>
</evidence>